<evidence type="ECO:0000259" key="16">
    <source>
        <dbReference type="SMART" id="SM00382"/>
    </source>
</evidence>
<dbReference type="InterPro" id="IPR027417">
    <property type="entry name" value="P-loop_NTPase"/>
</dbReference>
<dbReference type="InterPro" id="IPR042219">
    <property type="entry name" value="AAA_lid_11_sf"/>
</dbReference>
<reference evidence="17 19" key="1">
    <citation type="journal article" date="2012" name="Nature">
        <title>Algal genomes reveal evolutionary mosaicism and the fate of nucleomorphs.</title>
        <authorList>
            <consortium name="DOE Joint Genome Institute"/>
            <person name="Curtis B.A."/>
            <person name="Tanifuji G."/>
            <person name="Burki F."/>
            <person name="Gruber A."/>
            <person name="Irimia M."/>
            <person name="Maruyama S."/>
            <person name="Arias M.C."/>
            <person name="Ball S.G."/>
            <person name="Gile G.H."/>
            <person name="Hirakawa Y."/>
            <person name="Hopkins J.F."/>
            <person name="Kuo A."/>
            <person name="Rensing S.A."/>
            <person name="Schmutz J."/>
            <person name="Symeonidi A."/>
            <person name="Elias M."/>
            <person name="Eveleigh R.J."/>
            <person name="Herman E.K."/>
            <person name="Klute M.J."/>
            <person name="Nakayama T."/>
            <person name="Obornik M."/>
            <person name="Reyes-Prieto A."/>
            <person name="Armbrust E.V."/>
            <person name="Aves S.J."/>
            <person name="Beiko R.G."/>
            <person name="Coutinho P."/>
            <person name="Dacks J.B."/>
            <person name="Durnford D.G."/>
            <person name="Fast N.M."/>
            <person name="Green B.R."/>
            <person name="Grisdale C.J."/>
            <person name="Hempel F."/>
            <person name="Henrissat B."/>
            <person name="Hoppner M.P."/>
            <person name="Ishida K."/>
            <person name="Kim E."/>
            <person name="Koreny L."/>
            <person name="Kroth P.G."/>
            <person name="Liu Y."/>
            <person name="Malik S.B."/>
            <person name="Maier U.G."/>
            <person name="McRose D."/>
            <person name="Mock T."/>
            <person name="Neilson J.A."/>
            <person name="Onodera N.T."/>
            <person name="Poole A.M."/>
            <person name="Pritham E.J."/>
            <person name="Richards T.A."/>
            <person name="Rocap G."/>
            <person name="Roy S.W."/>
            <person name="Sarai C."/>
            <person name="Schaack S."/>
            <person name="Shirato S."/>
            <person name="Slamovits C.H."/>
            <person name="Spencer D.F."/>
            <person name="Suzuki S."/>
            <person name="Worden A.Z."/>
            <person name="Zauner S."/>
            <person name="Barry K."/>
            <person name="Bell C."/>
            <person name="Bharti A.K."/>
            <person name="Crow J.A."/>
            <person name="Grimwood J."/>
            <person name="Kramer R."/>
            <person name="Lindquist E."/>
            <person name="Lucas S."/>
            <person name="Salamov A."/>
            <person name="McFadden G.I."/>
            <person name="Lane C.E."/>
            <person name="Keeling P.J."/>
            <person name="Gray M.W."/>
            <person name="Grigoriev I.V."/>
            <person name="Archibald J.M."/>
        </authorList>
    </citation>
    <scope>NUCLEOTIDE SEQUENCE</scope>
    <source>
        <strain evidence="17 19">CCMP2712</strain>
    </source>
</reference>
<dbReference type="InterPro" id="IPR041228">
    <property type="entry name" value="Dynein_C"/>
</dbReference>
<dbReference type="Gene3D" id="1.20.140.100">
    <property type="entry name" value="Dynein heavy chain, N-terminal domain 2"/>
    <property type="match status" value="1"/>
</dbReference>
<dbReference type="FunFam" id="1.10.8.1220:FF:000001">
    <property type="entry name" value="Dynein axonemal heavy chain 5"/>
    <property type="match status" value="1"/>
</dbReference>
<evidence type="ECO:0000256" key="8">
    <source>
        <dbReference type="ARBA" id="ARBA00022840"/>
    </source>
</evidence>
<comment type="similarity">
    <text evidence="3">Belongs to the dynein heavy chain family.</text>
</comment>
<dbReference type="FunFam" id="1.20.920.20:FF:000001">
    <property type="entry name" value="dynein heavy chain 2, axonemal"/>
    <property type="match status" value="1"/>
</dbReference>
<dbReference type="Pfam" id="PF17857">
    <property type="entry name" value="AAA_lid_1"/>
    <property type="match status" value="1"/>
</dbReference>
<dbReference type="FunFam" id="3.40.50.300:FF:002141">
    <property type="entry name" value="Dynein heavy chain"/>
    <property type="match status" value="1"/>
</dbReference>
<proteinExistence type="inferred from homology"/>
<dbReference type="Gene3D" id="3.20.180.20">
    <property type="entry name" value="Dynein heavy chain, N-terminal domain 2"/>
    <property type="match status" value="1"/>
</dbReference>
<dbReference type="GO" id="GO:0051959">
    <property type="term" value="F:dynein light intermediate chain binding"/>
    <property type="evidence" value="ECO:0007669"/>
    <property type="project" value="InterPro"/>
</dbReference>
<evidence type="ECO:0000256" key="11">
    <source>
        <dbReference type="ARBA" id="ARBA00023069"/>
    </source>
</evidence>
<evidence type="ECO:0000313" key="18">
    <source>
        <dbReference type="EnsemblProtists" id="EKX52600"/>
    </source>
</evidence>
<dbReference type="InterPro" id="IPR024317">
    <property type="entry name" value="Dynein_heavy_chain_D4_dom"/>
</dbReference>
<dbReference type="OrthoDB" id="64868at2759"/>
<dbReference type="Pfam" id="PF08393">
    <property type="entry name" value="DHC_N2"/>
    <property type="match status" value="1"/>
</dbReference>
<evidence type="ECO:0000256" key="9">
    <source>
        <dbReference type="ARBA" id="ARBA00023017"/>
    </source>
</evidence>
<dbReference type="InterPro" id="IPR026983">
    <property type="entry name" value="DHC"/>
</dbReference>
<dbReference type="Pfam" id="PF25007">
    <property type="entry name" value="DYH2-5-8_CC"/>
    <property type="match status" value="1"/>
</dbReference>
<dbReference type="InterPro" id="IPR003593">
    <property type="entry name" value="AAA+_ATPase"/>
</dbReference>
<dbReference type="FunFam" id="1.10.8.710:FF:000002">
    <property type="entry name" value="dynein heavy chain 17, axonemal"/>
    <property type="match status" value="1"/>
</dbReference>
<dbReference type="FunFam" id="1.20.58.1120:FF:000008">
    <property type="entry name" value="Dynein heavy chain 10, axonemal"/>
    <property type="match status" value="1"/>
</dbReference>
<dbReference type="SUPFAM" id="SSF52540">
    <property type="entry name" value="P-loop containing nucleoside triphosphate hydrolases"/>
    <property type="match status" value="4"/>
</dbReference>
<dbReference type="InterPro" id="IPR056759">
    <property type="entry name" value="DYH2-5-8_CC"/>
</dbReference>
<feature type="domain" description="AAA+ ATPase" evidence="16">
    <location>
        <begin position="1848"/>
        <end position="1998"/>
    </location>
</feature>
<dbReference type="Gene3D" id="1.20.920.20">
    <property type="match status" value="1"/>
</dbReference>
<dbReference type="GO" id="GO:0005874">
    <property type="term" value="C:microtubule"/>
    <property type="evidence" value="ECO:0007669"/>
    <property type="project" value="UniProtKB-KW"/>
</dbReference>
<gene>
    <name evidence="17" type="ORF">GUITHDRAFT_157080</name>
</gene>
<dbReference type="FunFam" id="1.20.920.30:FF:000002">
    <property type="entry name" value="Dynein axonemal heavy chain 3"/>
    <property type="match status" value="1"/>
</dbReference>
<organism evidence="17">
    <name type="scientific">Guillardia theta (strain CCMP2712)</name>
    <name type="common">Cryptophyte</name>
    <dbReference type="NCBI Taxonomy" id="905079"/>
    <lineage>
        <taxon>Eukaryota</taxon>
        <taxon>Cryptophyceae</taxon>
        <taxon>Pyrenomonadales</taxon>
        <taxon>Geminigeraceae</taxon>
        <taxon>Guillardia</taxon>
    </lineage>
</organism>
<evidence type="ECO:0000256" key="2">
    <source>
        <dbReference type="ARBA" id="ARBA00004430"/>
    </source>
</evidence>
<dbReference type="Gene3D" id="1.10.8.720">
    <property type="entry name" value="Region D6 of dynein motor"/>
    <property type="match status" value="1"/>
</dbReference>
<evidence type="ECO:0000313" key="17">
    <source>
        <dbReference type="EMBL" id="EKX52600.1"/>
    </source>
</evidence>
<dbReference type="GO" id="GO:0009507">
    <property type="term" value="C:chloroplast"/>
    <property type="evidence" value="ECO:0007669"/>
    <property type="project" value="UniProtKB-SubCell"/>
</dbReference>
<dbReference type="FunFam" id="3.40.50.300:FF:000063">
    <property type="entry name" value="dynein heavy chain 6, axonemal"/>
    <property type="match status" value="1"/>
</dbReference>
<dbReference type="Gene3D" id="1.20.58.1120">
    <property type="match status" value="1"/>
</dbReference>
<evidence type="ECO:0000256" key="15">
    <source>
        <dbReference type="SAM" id="Coils"/>
    </source>
</evidence>
<reference evidence="18" key="3">
    <citation type="submission" date="2016-03" db="UniProtKB">
        <authorList>
            <consortium name="EnsemblProtists"/>
        </authorList>
    </citation>
    <scope>IDENTIFICATION</scope>
</reference>
<dbReference type="GO" id="GO:0007018">
    <property type="term" value="P:microtubule-based movement"/>
    <property type="evidence" value="ECO:0007669"/>
    <property type="project" value="InterPro"/>
</dbReference>
<keyword evidence="6" id="KW-0677">Repeat</keyword>
<dbReference type="InterPro" id="IPR024743">
    <property type="entry name" value="Dynein_HC_stalk"/>
</dbReference>
<dbReference type="GO" id="GO:0008569">
    <property type="term" value="F:minus-end-directed microtubule motor activity"/>
    <property type="evidence" value="ECO:0007669"/>
    <property type="project" value="InterPro"/>
</dbReference>
<keyword evidence="12" id="KW-0505">Motor protein</keyword>
<dbReference type="Proteomes" id="UP000011087">
    <property type="component" value="Unassembled WGS sequence"/>
</dbReference>
<protein>
    <recommendedName>
        <fullName evidence="16">AAA+ ATPase domain-containing protein</fullName>
    </recommendedName>
</protein>
<dbReference type="FunFam" id="1.10.8.720:FF:000005">
    <property type="entry name" value="Dynein axonemal heavy chain 10"/>
    <property type="match status" value="1"/>
</dbReference>
<keyword evidence="19" id="KW-1185">Reference proteome</keyword>
<evidence type="ECO:0000256" key="7">
    <source>
        <dbReference type="ARBA" id="ARBA00022741"/>
    </source>
</evidence>
<accession>L1JWL7</accession>
<dbReference type="GO" id="GO:0005930">
    <property type="term" value="C:axoneme"/>
    <property type="evidence" value="ECO:0007669"/>
    <property type="project" value="UniProtKB-SubCell"/>
</dbReference>
<keyword evidence="13" id="KW-0206">Cytoskeleton</keyword>
<dbReference type="Pfam" id="PF12777">
    <property type="entry name" value="MT"/>
    <property type="match status" value="1"/>
</dbReference>
<dbReference type="Gene3D" id="1.10.472.130">
    <property type="match status" value="1"/>
</dbReference>
<evidence type="ECO:0000256" key="1">
    <source>
        <dbReference type="ARBA" id="ARBA00004229"/>
    </source>
</evidence>
<evidence type="ECO:0000256" key="5">
    <source>
        <dbReference type="ARBA" id="ARBA00022701"/>
    </source>
</evidence>
<dbReference type="FunFam" id="3.40.50.300:FF:000153">
    <property type="entry name" value="Dynein axonemal heavy chain 1"/>
    <property type="match status" value="1"/>
</dbReference>
<feature type="domain" description="AAA+ ATPase" evidence="16">
    <location>
        <begin position="2548"/>
        <end position="2708"/>
    </location>
</feature>
<dbReference type="KEGG" id="gtt:GUITHDRAFT_157080"/>
<sequence length="4221" mass="478588">MVKLHTEAKDNVKFLSTLERHFKMLSMAPLVNITESLPSLFNGLRMVWVLSRHYNTDERMSTLMARIANEISNRVTNEIDVEQMFTSLSPSQVSAKLTEARHLMQGWYEVYMKTRDKIEKSGQEPEEDMKQGKLSDKNTRMSDRWEFDRQLLFGKTKYIEGILQDLQLVSDTIDQFIVFFGPQLKKVIGDSQSIDKMLERVNAMLTPYLHVEFEIFDPAHKARWDTLTKNFSAEVQDIEDETSKLINSSFAELRSTEGALQLLLHFKSIRSRKAITAVVEDKLSEILVQFSREVTQVHETFKANCDHPPVPKNQPPVSGAIMWSKGLFIRVKKTMLQFQSYCQMTESEQGNATIRQYIDLGKTLRNYENELHSNWKAKSEAEANELLRCLILRKDEDGEMQVNFPNELLTLMREAKCLDKMGYSVGETVMNIALREAKYLQLVQNLKQMIANYQHALSSLDPSLRELCAHNAESLKSGMSLGFTALNWISLGINDFIDKTNKKISIFVTFARAIDKNAATIADIVSEIQRGKLIPSTEALFGEETEGLDLQEVFSRLENHRSEVVNHLVSQHAQITPLLCKIEEVAVGTNTGRSSGMTSYYRYWEKRIYDAIVHLVLDGVADFASYLGMTAGKEGVRPLIRATARATPQIVYTPSMLDIQKMITKILKVILETTARSFIRWMDGTCLPCPSQIVHGHDEPVVFSFYDDVQAHPHCVKAILSMQTRVTKTGLSLEKASSRYARYMSLWNEERHSIVEKFIKTKSRTSIEFDERIKHYNNVMRDLGFFPPSVTVDFLHVNMTAAHSDIRNEAQAWITIIGKFLFDDANSKLNTVLEKISNIRYDLATAPDTLDNFKHLLQVIQETTESSTEIEAVCIDLQEKFDILNFYRIQVDAKSSQEALEIKGKWLDVVREARQKSHEVSKIKKQFAFTTNQECETFIGECDAFLKRLNEEGPAAPDIDLDYAVDLASAYAVEMKEMTKRKEGISMAMKLFGLEAATFTSLAKATELLACLQEIVSVYSDFRESCRNWSGALFFQELDIEALNSGVAAYLVKHRKISKNAQRLQLYEKLGSAIVAFQKSLPLISELKSEAMRPRHWKKLLPSIEINPNTFTLQELFALNLSEQAERVTEIVTEAQKEVAIEKGLEEIETNWKSQGLDLFKYERDGQDRGYCLKGTDEITLLLDDNLMNIASMSASKFCGPFIDQIRLWEKRLSLIGETLEAWLIVQRKWQYLEGIFVGSDDIRMQLPEAAKRFEKIDQAWSKIMQETHKERNVVKACCVDGRLELLRQLANDLDWCQKSLSDFLDSKRNSFPRFFFISDDEMLSVLGSSDVTAIQEHCLKIFDNCASLIFARQNKVVVGMISSEGENLNFRTAVATEGAVENWMTNVLAEMRASLHSIMKEGIFNYPKTSRLRWIEENLGMTVNGGSQLWWTWQVEDGFRKVKQGEKHAIKVLNQLLTKQLNDLVAEMRKDLSKQQRKKVNTLVIIDVHARDIIDGFVRDSILDEREFAWESQLRYYWVRADDELFVRQCTFSTPFGYEYMGLNGRLVITPLTDRCYMTLTQALSFRLGGAPAGPAGTGKTETVKDLAKAISLYCVVFNCGDGLDYKAMGSIFSGLVQCGAWGCFDEFNRIEAPVLSVVSAQLKTIQTAMIANAKMFHFEGREISLDDSCGFFITMNPGYAGRTELPDNLKALFRPMTMIVPDLNIICENMLLSEGFDLARILAKKMVTLYALAKEQLSRQYHYDWGLRALKSVLVMAGSLKRGSPDLPEDVVLMRALRDMNSPKFVFEDVPLFLGLLADLFPGLDCPRVGYPEFNAAVVGVIRKEKYIEISWQVDKVVQLYETMLTRHTTMIVGPTGGGKSVVLNTLCHAQTNLGRTTKLTVINPKAIPLSELYGVMDPVTRDWTDGLLSNIFREMNKPLPEGKDERRYICYDGDVDALWVENMNSVMDDNKLLTLPNGERIRLQPFASMLFEVGDLQYASPATVSRCGMVWVDPKNLGFDPYFKRWLGSVESPERAKTLDQLYSKYVPQLNEWVMLGLIFGEYEPRPKLVLPLTNLNLVVALCFMLSALLQEAEDPEAKELEAIFVACLTWSLGSALHEDSRKRFDAHLKKLSGMSGSDQPSVSISSLPGASKSTVFDYMYDPKMRGWSSWSSLVQEFSPAPGQAFYQILIPTADTVRSTWLVDTCVKISRPSIFVGESGTSKTVTLQHYLKNLSPETNNLLNISFSSRTSGKDLQVSIESNIEKRLKGTFGPPAGKKLIIFIDDVNMPLVDTYGTQQPVTLLKLFIEKQGLYDREELVWKHVIDTHCLAACGPPGGARNPMDPRFVSLFTVFNISFPSDESIIRIFSTILDNHFQPFSASKDGEFFKTCGKTFSESTLKLYKTVVANMPPTPTRFHYVFNLRDLSRICEGLCTATTDAILDGVGICRLWRNECLRVFHDRLISQEDKDWFIEQLKQTMKQQLQNYMDGAMAGEVIFGDFRNALRVIDGEAEARVNEDLGSYDNVKTIFDELLERYNETNKVMDLVLFDDALDHLCRLHRLLRLPRGNALLVGVGGSGKQSLTRLAAYAAQCKIFQITLTRTYGEEEFREDLRTMYSMLKTEAVVFLFTDQHVADESFLELINNLLTMGMVPALYAEDEREGIINSMRREVKEKGLPDSKDSCWNYFVESSRDNLHIVLAMSPVGEDLRRRCRNFPGMINNAVIDWFQPWPSEALQSVANRFLAQVELPEESRQNVTLHMMAVHHSVLEASSEFETQLRRHNYVTPKNYLNFINAYKHQLAESRSRNTEMVTRLDGGLKKLIQAAADVAVMKEELAKQTVVVEQKTRDCSELLQTISVNTKEATEKQAIAGEQEEILGVQSVEIAQQKATAEEKLGAALPALEEAAQALNDLDKKDIDEIKSFAKPHVLVQGVAECVAILKKVPDTSWKGAKAMMSDGRFLRSLLEFDKDSMTDKQISQVQKYMKDPKFNPTELKNISTAGAGLLKWVYAMVNYYNVAKEINPMRNAVRKAETELAKAQKDLSKVKNELADLSQTLEGLRDDLEKATIEKERLKEAADTMARQLAAAEKLINGLGSEQTRWKADMEDLNQKRINLVGDCLITSSFLSYLGAFSFDFRQRLITSKWQADQVDKKLPLSDPFSLQYLLTSDVEIIQWASEGLPSDDLSVQNGILCTRASSFPLCIDPQMQAVAWIKKREGKDLIGRIKTFNDGDFLKHLEMAVNFGFPFLFENLDEYIDPVVNPVLEKNITTNGNRKFVKLGDKEIDWDPSFRLYMTTKLSNPHYTPEVFGKASIINFTVTLEGLKEQLLNVVVGHERPDLEAQRLELVEEVSKNKATQKKLEDTLLRELASSSGNILDNAELISTLDSCKTSATEIGLKLEQARQTTEEIGVARSKYLTAAKRGSILFFSLSGLSSLNPMYETSLSSFLGVFVTALERSKKDSDLNARLANIIKTLTQQFYDYVCYGLFETHKLMFSFNMTVKILAGDENMDEKLLDFFLRGNTSLSEAAVQKPFSWIPQQGWKDLLQLTTLRPKFASMVNLVTKNEQTWKTWYDLEDPENHNIDMLDKEDLNGFEKSCIVKCFRADRIQNCVQKFVIENLGEGYVQPPVLNYKQVLAQSSPKTPVVFVLSPGADPAYSIFELAETEGMAPPKLKYVSLGQGQGPIAANLLETGANRGFWVLLQNCHLLPKWLKTLEKILEKLFEKPHKDFRLWLTTDPTDAFPLGILQQSFKVVTEPPNGLKLNLRSTWSKITEDSLASCPNPAFRPLIYVLAFLHAVVQERRKFGKLGWNVPYDFNESDFRVCFSLLNTYLTKQIENGDEQIPWNTLRYLVGEVHYGGRVTDSYDRRILTTYMQEFFGDFLFDITQKFFFYQDSKVQYGMPDSDSDRDQYAAFIEALPLLSGPEVFGLHSNAEIDYLNKASANILSNLIELQPRTSAGSEGATREEVVGAVANDIVSKIPELFDMPKLRKTLPSPSPTQVVLLQELDHWNRLLRTMSSSLKTLLRALSGEVGMSSTLEELSTALFNGVLPGSWSKLTPQTEKSLGEWVEMFLRRQDQYAEWAAEGQDPLVMWLSGLHIPATYLAAVVQTTCRMKKWALDKSTLYTKVTQMMSPTEVGSRLEFGCYVQGLYLQGASWDLKESRLVRQLPKTLVQPLPILQVIPVEAHRVKLQGMLKTPVYVTSLRRNAMGVGLVFEANLDTNHHVSHWILQGVALTLE</sequence>
<dbReference type="FunFam" id="1.20.140.100:FF:000001">
    <property type="entry name" value="dynein heavy chain 17, axonemal"/>
    <property type="match status" value="1"/>
</dbReference>
<dbReference type="FunFam" id="3.20.180.20:FF:000001">
    <property type="entry name" value="Dynein axonemal heavy chain 5"/>
    <property type="match status" value="1"/>
</dbReference>
<keyword evidence="9" id="KW-0243">Dynein</keyword>
<keyword evidence="14" id="KW-0966">Cell projection</keyword>
<dbReference type="Gene3D" id="3.40.50.300">
    <property type="entry name" value="P-loop containing nucleotide triphosphate hydrolases"/>
    <property type="match status" value="5"/>
</dbReference>
<dbReference type="InterPro" id="IPR043157">
    <property type="entry name" value="Dynein_AAA1S"/>
</dbReference>
<dbReference type="Pfam" id="PF17852">
    <property type="entry name" value="Dynein_AAA_lid"/>
    <property type="match status" value="1"/>
</dbReference>
<dbReference type="Gene3D" id="1.10.8.710">
    <property type="match status" value="1"/>
</dbReference>
<evidence type="ECO:0000256" key="4">
    <source>
        <dbReference type="ARBA" id="ARBA00022490"/>
    </source>
</evidence>
<dbReference type="InterPro" id="IPR042222">
    <property type="entry name" value="Dynein_2_N"/>
</dbReference>
<dbReference type="InterPro" id="IPR013602">
    <property type="entry name" value="Dynein_heavy_linker"/>
</dbReference>
<dbReference type="Gene3D" id="3.10.490.20">
    <property type="match status" value="1"/>
</dbReference>
<dbReference type="Pfam" id="PF12775">
    <property type="entry name" value="AAA_7"/>
    <property type="match status" value="1"/>
</dbReference>
<keyword evidence="11" id="KW-0969">Cilium</keyword>
<dbReference type="HOGENOM" id="CLU_000038_4_0_1"/>
<dbReference type="InterPro" id="IPR004273">
    <property type="entry name" value="Dynein_heavy_D6_P-loop"/>
</dbReference>
<dbReference type="GO" id="GO:0005524">
    <property type="term" value="F:ATP binding"/>
    <property type="evidence" value="ECO:0007669"/>
    <property type="project" value="UniProtKB-KW"/>
</dbReference>
<reference evidence="19" key="2">
    <citation type="submission" date="2012-11" db="EMBL/GenBank/DDBJ databases">
        <authorList>
            <person name="Kuo A."/>
            <person name="Curtis B.A."/>
            <person name="Tanifuji G."/>
            <person name="Burki F."/>
            <person name="Gruber A."/>
            <person name="Irimia M."/>
            <person name="Maruyama S."/>
            <person name="Arias M.C."/>
            <person name="Ball S.G."/>
            <person name="Gile G.H."/>
            <person name="Hirakawa Y."/>
            <person name="Hopkins J.F."/>
            <person name="Rensing S.A."/>
            <person name="Schmutz J."/>
            <person name="Symeonidi A."/>
            <person name="Elias M."/>
            <person name="Eveleigh R.J."/>
            <person name="Herman E.K."/>
            <person name="Klute M.J."/>
            <person name="Nakayama T."/>
            <person name="Obornik M."/>
            <person name="Reyes-Prieto A."/>
            <person name="Armbrust E.V."/>
            <person name="Aves S.J."/>
            <person name="Beiko R.G."/>
            <person name="Coutinho P."/>
            <person name="Dacks J.B."/>
            <person name="Durnford D.G."/>
            <person name="Fast N.M."/>
            <person name="Green B.R."/>
            <person name="Grisdale C."/>
            <person name="Hempe F."/>
            <person name="Henrissat B."/>
            <person name="Hoppner M.P."/>
            <person name="Ishida K.-I."/>
            <person name="Kim E."/>
            <person name="Koreny L."/>
            <person name="Kroth P.G."/>
            <person name="Liu Y."/>
            <person name="Malik S.-B."/>
            <person name="Maier U.G."/>
            <person name="McRose D."/>
            <person name="Mock T."/>
            <person name="Neilson J.A."/>
            <person name="Onodera N.T."/>
            <person name="Poole A.M."/>
            <person name="Pritham E.J."/>
            <person name="Richards T.A."/>
            <person name="Rocap G."/>
            <person name="Roy S.W."/>
            <person name="Sarai C."/>
            <person name="Schaack S."/>
            <person name="Shirato S."/>
            <person name="Slamovits C.H."/>
            <person name="Spencer D.F."/>
            <person name="Suzuki S."/>
            <person name="Worden A.Z."/>
            <person name="Zauner S."/>
            <person name="Barry K."/>
            <person name="Bell C."/>
            <person name="Bharti A.K."/>
            <person name="Crow J.A."/>
            <person name="Grimwood J."/>
            <person name="Kramer R."/>
            <person name="Lindquist E."/>
            <person name="Lucas S."/>
            <person name="Salamov A."/>
            <person name="McFadden G.I."/>
            <person name="Lane C.E."/>
            <person name="Keeling P.J."/>
            <person name="Gray M.W."/>
            <person name="Grigoriev I.V."/>
            <person name="Archibald J.M."/>
        </authorList>
    </citation>
    <scope>NUCLEOTIDE SEQUENCE</scope>
    <source>
        <strain evidence="19">CCMP2712</strain>
    </source>
</reference>
<dbReference type="Gene3D" id="1.20.920.30">
    <property type="match status" value="1"/>
</dbReference>
<dbReference type="EnsemblProtists" id="EKX52600">
    <property type="protein sequence ID" value="EKX52600"/>
    <property type="gene ID" value="GUITHDRAFT_157080"/>
</dbReference>
<dbReference type="GeneID" id="17309387"/>
<dbReference type="Pfam" id="PF12774">
    <property type="entry name" value="AAA_6"/>
    <property type="match status" value="1"/>
</dbReference>
<dbReference type="Pfam" id="PF12781">
    <property type="entry name" value="AAA_9"/>
    <property type="match status" value="1"/>
</dbReference>
<dbReference type="PANTHER" id="PTHR22878">
    <property type="entry name" value="DYNEIN HEAVY CHAIN 6, AXONEMAL-LIKE-RELATED"/>
    <property type="match status" value="1"/>
</dbReference>
<feature type="domain" description="AAA+ ATPase" evidence="16">
    <location>
        <begin position="1567"/>
        <end position="1705"/>
    </location>
</feature>
<dbReference type="Gene3D" id="6.10.140.1060">
    <property type="match status" value="1"/>
</dbReference>
<dbReference type="Pfam" id="PF08385">
    <property type="entry name" value="DHC_N1"/>
    <property type="match status" value="1"/>
</dbReference>
<dbReference type="Pfam" id="PF18199">
    <property type="entry name" value="Dynein_C"/>
    <property type="match status" value="1"/>
</dbReference>
<dbReference type="Gene3D" id="1.10.287.2620">
    <property type="match status" value="1"/>
</dbReference>
<dbReference type="OMA" id="MACCIAL"/>
<dbReference type="InterPro" id="IPR041658">
    <property type="entry name" value="AAA_lid_11"/>
</dbReference>
<keyword evidence="8" id="KW-0067">ATP-binding</keyword>
<keyword evidence="10 15" id="KW-0175">Coiled coil</keyword>
<dbReference type="PANTHER" id="PTHR22878:SF63">
    <property type="entry name" value="DYNEIN AXONEMAL HEAVY CHAIN 10"/>
    <property type="match status" value="1"/>
</dbReference>
<keyword evidence="4" id="KW-0963">Cytoplasm</keyword>
<dbReference type="Pfam" id="PF18198">
    <property type="entry name" value="AAA_lid_11"/>
    <property type="match status" value="1"/>
</dbReference>
<dbReference type="Gene3D" id="1.10.8.1220">
    <property type="match status" value="1"/>
</dbReference>
<dbReference type="RefSeq" id="XP_005839580.1">
    <property type="nucleotide sequence ID" value="XM_005839523.1"/>
</dbReference>
<evidence type="ECO:0000256" key="14">
    <source>
        <dbReference type="ARBA" id="ARBA00023273"/>
    </source>
</evidence>
<evidence type="ECO:0000256" key="6">
    <source>
        <dbReference type="ARBA" id="ARBA00022737"/>
    </source>
</evidence>
<dbReference type="InterPro" id="IPR041466">
    <property type="entry name" value="Dynein_AAA5_ext"/>
</dbReference>
<dbReference type="FunFam" id="3.40.50.300:FF:000049">
    <property type="entry name" value="Dynein, axonemal, heavy chain 5"/>
    <property type="match status" value="1"/>
</dbReference>
<dbReference type="EMBL" id="JH992972">
    <property type="protein sequence ID" value="EKX52600.1"/>
    <property type="molecule type" value="Genomic_DNA"/>
</dbReference>
<dbReference type="InterPro" id="IPR042228">
    <property type="entry name" value="Dynein_linker_3"/>
</dbReference>
<dbReference type="InterPro" id="IPR041589">
    <property type="entry name" value="DNAH3_AAA_lid_1"/>
</dbReference>
<dbReference type="GO" id="GO:0030286">
    <property type="term" value="C:dynein complex"/>
    <property type="evidence" value="ECO:0007669"/>
    <property type="project" value="UniProtKB-KW"/>
</dbReference>
<dbReference type="GO" id="GO:0045505">
    <property type="term" value="F:dynein intermediate chain binding"/>
    <property type="evidence" value="ECO:0007669"/>
    <property type="project" value="InterPro"/>
</dbReference>
<evidence type="ECO:0000256" key="3">
    <source>
        <dbReference type="ARBA" id="ARBA00008887"/>
    </source>
</evidence>
<keyword evidence="7" id="KW-0547">Nucleotide-binding</keyword>
<dbReference type="Pfam" id="PF12780">
    <property type="entry name" value="AAA_8"/>
    <property type="match status" value="1"/>
</dbReference>
<dbReference type="PaxDb" id="55529-EKX52600"/>
<dbReference type="STRING" id="905079.L1JWL7"/>
<feature type="domain" description="AAA+ ATPase" evidence="16">
    <location>
        <begin position="2192"/>
        <end position="2361"/>
    </location>
</feature>
<keyword evidence="5" id="KW-0493">Microtubule</keyword>
<dbReference type="InterPro" id="IPR035706">
    <property type="entry name" value="AAA_9"/>
</dbReference>
<evidence type="ECO:0000256" key="10">
    <source>
        <dbReference type="ARBA" id="ARBA00023054"/>
    </source>
</evidence>
<comment type="subcellular location">
    <subcellularLocation>
        <location evidence="2">Cytoplasm</location>
        <location evidence="2">Cytoskeleton</location>
        <location evidence="2">Cilium axoneme</location>
    </subcellularLocation>
    <subcellularLocation>
        <location evidence="1">Plastid</location>
        <location evidence="1">Chloroplast</location>
    </subcellularLocation>
</comment>
<name>L1JWL7_GUITC</name>
<dbReference type="InterPro" id="IPR043160">
    <property type="entry name" value="Dynein_C_barrel"/>
</dbReference>
<dbReference type="eggNOG" id="KOG3595">
    <property type="taxonomic scope" value="Eukaryota"/>
</dbReference>
<evidence type="ECO:0000313" key="19">
    <source>
        <dbReference type="Proteomes" id="UP000011087"/>
    </source>
</evidence>
<dbReference type="FunFam" id="3.10.490.20:FF:000006">
    <property type="entry name" value="Dynein axonemal heavy chain 10"/>
    <property type="match status" value="1"/>
</dbReference>
<evidence type="ECO:0000256" key="12">
    <source>
        <dbReference type="ARBA" id="ARBA00023175"/>
    </source>
</evidence>
<dbReference type="Gene3D" id="1.20.1270.280">
    <property type="match status" value="1"/>
</dbReference>
<dbReference type="Pfam" id="PF03028">
    <property type="entry name" value="Dynein_heavy"/>
    <property type="match status" value="1"/>
</dbReference>
<dbReference type="FunFam" id="1.20.1270.280:FF:000005">
    <property type="entry name" value="Dynein axonemal heavy chain 10"/>
    <property type="match status" value="1"/>
</dbReference>
<dbReference type="SMART" id="SM00382">
    <property type="entry name" value="AAA"/>
    <property type="match status" value="4"/>
</dbReference>
<evidence type="ECO:0000256" key="13">
    <source>
        <dbReference type="ARBA" id="ARBA00023212"/>
    </source>
</evidence>
<dbReference type="InterPro" id="IPR035699">
    <property type="entry name" value="AAA_6"/>
</dbReference>
<feature type="coiled-coil region" evidence="15">
    <location>
        <begin position="3004"/>
        <end position="3073"/>
    </location>
</feature>
<dbReference type="InterPro" id="IPR013594">
    <property type="entry name" value="Dynein_heavy_tail"/>
</dbReference>
<dbReference type="FunFam" id="1.10.287.2620:FF:000001">
    <property type="entry name" value="Cytoplasmic dynein heavy chain 1"/>
    <property type="match status" value="1"/>
</dbReference>